<reference evidence="1 2" key="1">
    <citation type="journal article" date="2017" name="Nat. Ecol. Evol.">
        <title>Scallop genome provides insights into evolution of bilaterian karyotype and development.</title>
        <authorList>
            <person name="Wang S."/>
            <person name="Zhang J."/>
            <person name="Jiao W."/>
            <person name="Li J."/>
            <person name="Xun X."/>
            <person name="Sun Y."/>
            <person name="Guo X."/>
            <person name="Huan P."/>
            <person name="Dong B."/>
            <person name="Zhang L."/>
            <person name="Hu X."/>
            <person name="Sun X."/>
            <person name="Wang J."/>
            <person name="Zhao C."/>
            <person name="Wang Y."/>
            <person name="Wang D."/>
            <person name="Huang X."/>
            <person name="Wang R."/>
            <person name="Lv J."/>
            <person name="Li Y."/>
            <person name="Zhang Z."/>
            <person name="Liu B."/>
            <person name="Lu W."/>
            <person name="Hui Y."/>
            <person name="Liang J."/>
            <person name="Zhou Z."/>
            <person name="Hou R."/>
            <person name="Li X."/>
            <person name="Liu Y."/>
            <person name="Li H."/>
            <person name="Ning X."/>
            <person name="Lin Y."/>
            <person name="Zhao L."/>
            <person name="Xing Q."/>
            <person name="Dou J."/>
            <person name="Li Y."/>
            <person name="Mao J."/>
            <person name="Guo H."/>
            <person name="Dou H."/>
            <person name="Li T."/>
            <person name="Mu C."/>
            <person name="Jiang W."/>
            <person name="Fu Q."/>
            <person name="Fu X."/>
            <person name="Miao Y."/>
            <person name="Liu J."/>
            <person name="Yu Q."/>
            <person name="Li R."/>
            <person name="Liao H."/>
            <person name="Li X."/>
            <person name="Kong Y."/>
            <person name="Jiang Z."/>
            <person name="Chourrout D."/>
            <person name="Li R."/>
            <person name="Bao Z."/>
        </authorList>
    </citation>
    <scope>NUCLEOTIDE SEQUENCE [LARGE SCALE GENOMIC DNA]</scope>
    <source>
        <strain evidence="1 2">PY_sf001</strain>
    </source>
</reference>
<evidence type="ECO:0000313" key="2">
    <source>
        <dbReference type="Proteomes" id="UP000242188"/>
    </source>
</evidence>
<gene>
    <name evidence="1" type="ORF">KP79_PYT00369</name>
</gene>
<sequence>MCNFSGKPICKTDHKRILGYWKDYGVTLCLVVRPEKQVLTKAVCDGKACCNNTICEPGGFGLTSYLVYCDVFYTKGYGEDSCCLVGTDVLLEYHSPHVPEDDFIGRSKRDVPAEHVDDTERYRAERQNHDVPEDQYFDNIDEYRVGRQKRLAGPPVPGCEGGNGYFEFRHDYFPSTCSCRNCYGCLA</sequence>
<protein>
    <submittedName>
        <fullName evidence="1">Uncharacterized protein</fullName>
    </submittedName>
</protein>
<dbReference type="Proteomes" id="UP000242188">
    <property type="component" value="Unassembled WGS sequence"/>
</dbReference>
<dbReference type="EMBL" id="NEDP02001152">
    <property type="protein sequence ID" value="OWF54212.1"/>
    <property type="molecule type" value="Genomic_DNA"/>
</dbReference>
<name>A0A210QZS7_MIZYE</name>
<accession>A0A210QZS7</accession>
<proteinExistence type="predicted"/>
<evidence type="ECO:0000313" key="1">
    <source>
        <dbReference type="EMBL" id="OWF54212.1"/>
    </source>
</evidence>
<comment type="caution">
    <text evidence="1">The sequence shown here is derived from an EMBL/GenBank/DDBJ whole genome shotgun (WGS) entry which is preliminary data.</text>
</comment>
<organism evidence="1 2">
    <name type="scientific">Mizuhopecten yessoensis</name>
    <name type="common">Japanese scallop</name>
    <name type="synonym">Patinopecten yessoensis</name>
    <dbReference type="NCBI Taxonomy" id="6573"/>
    <lineage>
        <taxon>Eukaryota</taxon>
        <taxon>Metazoa</taxon>
        <taxon>Spiralia</taxon>
        <taxon>Lophotrochozoa</taxon>
        <taxon>Mollusca</taxon>
        <taxon>Bivalvia</taxon>
        <taxon>Autobranchia</taxon>
        <taxon>Pteriomorphia</taxon>
        <taxon>Pectinida</taxon>
        <taxon>Pectinoidea</taxon>
        <taxon>Pectinidae</taxon>
        <taxon>Mizuhopecten</taxon>
    </lineage>
</organism>
<keyword evidence="2" id="KW-1185">Reference proteome</keyword>
<dbReference type="AlphaFoldDB" id="A0A210QZS7"/>